<dbReference type="UniPathway" id="UPA00344"/>
<accession>A0A419SR38</accession>
<dbReference type="SMART" id="SM00852">
    <property type="entry name" value="MoCF_biosynth"/>
    <property type="match status" value="1"/>
</dbReference>
<dbReference type="PROSITE" id="PS01078">
    <property type="entry name" value="MOCF_BIOSYNTHESIS_1"/>
    <property type="match status" value="1"/>
</dbReference>
<dbReference type="Proteomes" id="UP000284219">
    <property type="component" value="Unassembled WGS sequence"/>
</dbReference>
<comment type="function">
    <text evidence="1">May be involved in the biosynthesis of molybdopterin.</text>
</comment>
<sequence length="166" mass="18025">MEWKVGVLTISDKGSRGEREDQSGVVLQELVQGINGQITAYEIIPDEQPLIEQKMIELSDQRHCELILTTGGTGFAARDVTPEATKAVIDKEAPGLAERMRAATLVHTKFAILSRATSGIRGNTLIINLPGSPKGVRECFESIQDVLPHALQILRGNTEHEGGVTK</sequence>
<evidence type="ECO:0000313" key="5">
    <source>
        <dbReference type="EMBL" id="RKD27008.1"/>
    </source>
</evidence>
<dbReference type="EMBL" id="MCHY01000001">
    <property type="protein sequence ID" value="RKD27008.1"/>
    <property type="molecule type" value="Genomic_DNA"/>
</dbReference>
<dbReference type="Pfam" id="PF00994">
    <property type="entry name" value="MoCF_biosynth"/>
    <property type="match status" value="1"/>
</dbReference>
<comment type="pathway">
    <text evidence="2">Cofactor biosynthesis; molybdopterin biosynthesis.</text>
</comment>
<comment type="caution">
    <text evidence="5">The sequence shown here is derived from an EMBL/GenBank/DDBJ whole genome shotgun (WGS) entry which is preliminary data.</text>
</comment>
<organism evidence="5 6">
    <name type="scientific">Ammoniphilus oxalaticus</name>
    <dbReference type="NCBI Taxonomy" id="66863"/>
    <lineage>
        <taxon>Bacteria</taxon>
        <taxon>Bacillati</taxon>
        <taxon>Bacillota</taxon>
        <taxon>Bacilli</taxon>
        <taxon>Bacillales</taxon>
        <taxon>Paenibacillaceae</taxon>
        <taxon>Aneurinibacillus group</taxon>
        <taxon>Ammoniphilus</taxon>
    </lineage>
</organism>
<dbReference type="AlphaFoldDB" id="A0A419SR38"/>
<evidence type="ECO:0000313" key="6">
    <source>
        <dbReference type="Proteomes" id="UP000284219"/>
    </source>
</evidence>
<dbReference type="InterPro" id="IPR008284">
    <property type="entry name" value="MoCF_biosynth_CS"/>
</dbReference>
<dbReference type="InterPro" id="IPR051920">
    <property type="entry name" value="MPT_Adenylyltrnsfr/MoaC-Rel"/>
</dbReference>
<gene>
    <name evidence="5" type="ORF">BEP19_00070</name>
</gene>
<feature type="domain" description="MoaB/Mog" evidence="4">
    <location>
        <begin position="6"/>
        <end position="150"/>
    </location>
</feature>
<reference evidence="5 6" key="1">
    <citation type="submission" date="2016-08" db="EMBL/GenBank/DDBJ databases">
        <title>Novel Firmicute Genomes.</title>
        <authorList>
            <person name="Poppleton D.I."/>
            <person name="Gribaldo S."/>
        </authorList>
    </citation>
    <scope>NUCLEOTIDE SEQUENCE [LARGE SCALE GENOMIC DNA]</scope>
    <source>
        <strain evidence="5 6">RAOx-1</strain>
    </source>
</reference>
<dbReference type="SUPFAM" id="SSF53218">
    <property type="entry name" value="Molybdenum cofactor biosynthesis proteins"/>
    <property type="match status" value="1"/>
</dbReference>
<evidence type="ECO:0000256" key="3">
    <source>
        <dbReference type="ARBA" id="ARBA00023150"/>
    </source>
</evidence>
<evidence type="ECO:0000256" key="1">
    <source>
        <dbReference type="ARBA" id="ARBA00003487"/>
    </source>
</evidence>
<keyword evidence="6" id="KW-1185">Reference proteome</keyword>
<protein>
    <submittedName>
        <fullName evidence="5">Molybdenum cofactor biosynthesis protein</fullName>
    </submittedName>
</protein>
<dbReference type="NCBIfam" id="NF006932">
    <property type="entry name" value="PRK09417.1"/>
    <property type="match status" value="1"/>
</dbReference>
<dbReference type="InterPro" id="IPR036425">
    <property type="entry name" value="MoaB/Mog-like_dom_sf"/>
</dbReference>
<proteinExistence type="predicted"/>
<evidence type="ECO:0000256" key="2">
    <source>
        <dbReference type="ARBA" id="ARBA00005046"/>
    </source>
</evidence>
<name>A0A419SR38_9BACL</name>
<dbReference type="CDD" id="cd00886">
    <property type="entry name" value="MogA_MoaB"/>
    <property type="match status" value="1"/>
</dbReference>
<dbReference type="RefSeq" id="WP_120187827.1">
    <property type="nucleotide sequence ID" value="NZ_MCHY01000001.1"/>
</dbReference>
<dbReference type="PANTHER" id="PTHR43764">
    <property type="entry name" value="MOLYBDENUM COFACTOR BIOSYNTHESIS"/>
    <property type="match status" value="1"/>
</dbReference>
<dbReference type="NCBIfam" id="TIGR00177">
    <property type="entry name" value="molyb_syn"/>
    <property type="match status" value="1"/>
</dbReference>
<dbReference type="InterPro" id="IPR001453">
    <property type="entry name" value="MoaB/Mog_dom"/>
</dbReference>
<dbReference type="Gene3D" id="3.40.980.10">
    <property type="entry name" value="MoaB/Mog-like domain"/>
    <property type="match status" value="1"/>
</dbReference>
<evidence type="ECO:0000259" key="4">
    <source>
        <dbReference type="SMART" id="SM00852"/>
    </source>
</evidence>
<dbReference type="OrthoDB" id="9784492at2"/>
<dbReference type="PANTHER" id="PTHR43764:SF1">
    <property type="entry name" value="MOLYBDOPTERIN MOLYBDOTRANSFERASE"/>
    <property type="match status" value="1"/>
</dbReference>
<dbReference type="GO" id="GO:0006777">
    <property type="term" value="P:Mo-molybdopterin cofactor biosynthetic process"/>
    <property type="evidence" value="ECO:0007669"/>
    <property type="project" value="UniProtKB-KW"/>
</dbReference>
<keyword evidence="3" id="KW-0501">Molybdenum cofactor biosynthesis</keyword>